<dbReference type="InterPro" id="IPR014031">
    <property type="entry name" value="Ketoacyl_synth_C"/>
</dbReference>
<dbReference type="PANTHER" id="PTHR11712:SF320">
    <property type="entry name" value="BETA-KETOACYL SYNTHASE"/>
    <property type="match status" value="1"/>
</dbReference>
<name>A0A317MYE5_9GAMM</name>
<evidence type="ECO:0000256" key="1">
    <source>
        <dbReference type="ARBA" id="ARBA00005189"/>
    </source>
</evidence>
<evidence type="ECO:0000259" key="5">
    <source>
        <dbReference type="PROSITE" id="PS52004"/>
    </source>
</evidence>
<sequence>MFTPLLLAHYTATSCLGSGLGATLAALRANRSGLARCQFEDVTLPTCCGAVAGLDRVALPAALARFDCRNHRLALHGLQQDGFLDAVAAARQRYGAQRIGVFLGTSTSGILETEHVYRQRGADGALPAGFDYASTHSLYALAEFVRRLCALGGPAAVVSTACSSSAKVYASAARLIHAGVIDAAIVGGVDSLCLTTLYGFNSLELLAEAPCRPFDRGRDGISIGEAAAFALLERATATDATAVLLCGVGESSDAHHMSSPHPQGLGAQQAMQAALASAGCTPAEVDYINLHGTATPSNDEAEARAVRALFGSALPPASSTKGATGHTLGAAGALEAVICALALREGLVPASTGTRAADPALGLQPPLAPFAAPLRRVLSNSFGFGGTNASLLFARAGDCAS</sequence>
<keyword evidence="3 4" id="KW-0808">Transferase</keyword>
<dbReference type="PROSITE" id="PS52004">
    <property type="entry name" value="KS3_2"/>
    <property type="match status" value="1"/>
</dbReference>
<dbReference type="Gene3D" id="3.40.47.10">
    <property type="match status" value="1"/>
</dbReference>
<evidence type="ECO:0000313" key="7">
    <source>
        <dbReference type="Proteomes" id="UP000246569"/>
    </source>
</evidence>
<dbReference type="SUPFAM" id="SSF53901">
    <property type="entry name" value="Thiolase-like"/>
    <property type="match status" value="2"/>
</dbReference>
<feature type="domain" description="Ketosynthase family 3 (KS3)" evidence="5">
    <location>
        <begin position="1"/>
        <end position="395"/>
    </location>
</feature>
<dbReference type="GO" id="GO:0004315">
    <property type="term" value="F:3-oxoacyl-[acyl-carrier-protein] synthase activity"/>
    <property type="evidence" value="ECO:0007669"/>
    <property type="project" value="TreeGrafter"/>
</dbReference>
<comment type="pathway">
    <text evidence="1">Lipid metabolism.</text>
</comment>
<evidence type="ECO:0000256" key="2">
    <source>
        <dbReference type="ARBA" id="ARBA00008467"/>
    </source>
</evidence>
<dbReference type="Pfam" id="PF02801">
    <property type="entry name" value="Ketoacyl-synt_C"/>
    <property type="match status" value="1"/>
</dbReference>
<dbReference type="InterPro" id="IPR000794">
    <property type="entry name" value="Beta-ketoacyl_synthase"/>
</dbReference>
<dbReference type="InterPro" id="IPR020841">
    <property type="entry name" value="PKS_Beta-ketoAc_synthase_dom"/>
</dbReference>
<dbReference type="InterPro" id="IPR014030">
    <property type="entry name" value="Ketoacyl_synth_N"/>
</dbReference>
<protein>
    <submittedName>
        <fullName evidence="6">3-oxoacyl-[acyl-carrier-protein] synthase-1</fullName>
    </submittedName>
</protein>
<dbReference type="AlphaFoldDB" id="A0A317MYE5"/>
<dbReference type="NCBIfam" id="NF006618">
    <property type="entry name" value="PRK09185.1"/>
    <property type="match status" value="1"/>
</dbReference>
<keyword evidence="7" id="KW-1185">Reference proteome</keyword>
<dbReference type="EMBL" id="QGTJ01000002">
    <property type="protein sequence ID" value="PWV64574.1"/>
    <property type="molecule type" value="Genomic_DNA"/>
</dbReference>
<dbReference type="Proteomes" id="UP000246569">
    <property type="component" value="Unassembled WGS sequence"/>
</dbReference>
<dbReference type="GO" id="GO:0006633">
    <property type="term" value="P:fatty acid biosynthetic process"/>
    <property type="evidence" value="ECO:0007669"/>
    <property type="project" value="TreeGrafter"/>
</dbReference>
<organism evidence="6 7">
    <name type="scientific">Plasticicumulans acidivorans</name>
    <dbReference type="NCBI Taxonomy" id="886464"/>
    <lineage>
        <taxon>Bacteria</taxon>
        <taxon>Pseudomonadati</taxon>
        <taxon>Pseudomonadota</taxon>
        <taxon>Gammaproteobacteria</taxon>
        <taxon>Candidatus Competibacteraceae</taxon>
        <taxon>Plasticicumulans</taxon>
    </lineage>
</organism>
<dbReference type="Pfam" id="PF00109">
    <property type="entry name" value="ketoacyl-synt"/>
    <property type="match status" value="1"/>
</dbReference>
<dbReference type="RefSeq" id="WP_110017223.1">
    <property type="nucleotide sequence ID" value="NZ_QGTJ01000002.1"/>
</dbReference>
<proteinExistence type="inferred from homology"/>
<evidence type="ECO:0000313" key="6">
    <source>
        <dbReference type="EMBL" id="PWV64574.1"/>
    </source>
</evidence>
<accession>A0A317MYE5</accession>
<comment type="caution">
    <text evidence="6">The sequence shown here is derived from an EMBL/GenBank/DDBJ whole genome shotgun (WGS) entry which is preliminary data.</text>
</comment>
<dbReference type="OrthoDB" id="5559162at2"/>
<gene>
    <name evidence="6" type="ORF">C7443_102224</name>
</gene>
<dbReference type="GO" id="GO:0005829">
    <property type="term" value="C:cytosol"/>
    <property type="evidence" value="ECO:0007669"/>
    <property type="project" value="TreeGrafter"/>
</dbReference>
<dbReference type="SMART" id="SM00825">
    <property type="entry name" value="PKS_KS"/>
    <property type="match status" value="1"/>
</dbReference>
<dbReference type="PANTHER" id="PTHR11712">
    <property type="entry name" value="POLYKETIDE SYNTHASE-RELATED"/>
    <property type="match status" value="1"/>
</dbReference>
<evidence type="ECO:0000256" key="4">
    <source>
        <dbReference type="RuleBase" id="RU003694"/>
    </source>
</evidence>
<reference evidence="6 7" key="1">
    <citation type="submission" date="2018-05" db="EMBL/GenBank/DDBJ databases">
        <title>Genomic Encyclopedia of Type Strains, Phase IV (KMG-IV): sequencing the most valuable type-strain genomes for metagenomic binning, comparative biology and taxonomic classification.</title>
        <authorList>
            <person name="Goeker M."/>
        </authorList>
    </citation>
    <scope>NUCLEOTIDE SEQUENCE [LARGE SCALE GENOMIC DNA]</scope>
    <source>
        <strain evidence="6 7">DSM 23606</strain>
    </source>
</reference>
<dbReference type="InterPro" id="IPR016039">
    <property type="entry name" value="Thiolase-like"/>
</dbReference>
<dbReference type="CDD" id="cd00834">
    <property type="entry name" value="KAS_I_II"/>
    <property type="match status" value="1"/>
</dbReference>
<comment type="similarity">
    <text evidence="2 4">Belongs to the thiolase-like superfamily. Beta-ketoacyl-ACP synthases family.</text>
</comment>
<evidence type="ECO:0000256" key="3">
    <source>
        <dbReference type="ARBA" id="ARBA00022679"/>
    </source>
</evidence>